<feature type="region of interest" description="Disordered" evidence="1">
    <location>
        <begin position="1"/>
        <end position="54"/>
    </location>
</feature>
<dbReference type="Proteomes" id="UP000092445">
    <property type="component" value="Unassembled WGS sequence"/>
</dbReference>
<name>A0A1B0AEL7_GLOPL</name>
<evidence type="ECO:0000256" key="1">
    <source>
        <dbReference type="SAM" id="MobiDB-lite"/>
    </source>
</evidence>
<sequence>MQMNQNCPLTKKRSKEGKRKKEKKKKKGNKGTILRSTTLVTTDRRQTSGKSAPNQHQIVLYILIKMPPKKQCQ</sequence>
<reference evidence="2" key="2">
    <citation type="submission" date="2020-05" db="UniProtKB">
        <authorList>
            <consortium name="EnsemblMetazoa"/>
        </authorList>
    </citation>
    <scope>IDENTIFICATION</scope>
    <source>
        <strain evidence="2">IAEA</strain>
    </source>
</reference>
<feature type="compositionally biased region" description="Basic residues" evidence="1">
    <location>
        <begin position="10"/>
        <end position="29"/>
    </location>
</feature>
<protein>
    <submittedName>
        <fullName evidence="2">Uncharacterized protein</fullName>
    </submittedName>
</protein>
<reference evidence="3" key="1">
    <citation type="submission" date="2014-03" db="EMBL/GenBank/DDBJ databases">
        <authorList>
            <person name="Aksoy S."/>
            <person name="Warren W."/>
            <person name="Wilson R.K."/>
        </authorList>
    </citation>
    <scope>NUCLEOTIDE SEQUENCE [LARGE SCALE GENOMIC DNA]</scope>
    <source>
        <strain evidence="3">IAEA</strain>
    </source>
</reference>
<evidence type="ECO:0000313" key="2">
    <source>
        <dbReference type="EnsemblMetazoa" id="GPAI043285-PA"/>
    </source>
</evidence>
<dbReference type="VEuPathDB" id="VectorBase:GPAI043285"/>
<dbReference type="AlphaFoldDB" id="A0A1B0AEL7"/>
<accession>A0A1B0AEL7</accession>
<dbReference type="EnsemblMetazoa" id="GPAI043285-RA">
    <property type="protein sequence ID" value="GPAI043285-PA"/>
    <property type="gene ID" value="GPAI043285"/>
</dbReference>
<proteinExistence type="predicted"/>
<organism evidence="2 3">
    <name type="scientific">Glossina pallidipes</name>
    <name type="common">Tsetse fly</name>
    <dbReference type="NCBI Taxonomy" id="7398"/>
    <lineage>
        <taxon>Eukaryota</taxon>
        <taxon>Metazoa</taxon>
        <taxon>Ecdysozoa</taxon>
        <taxon>Arthropoda</taxon>
        <taxon>Hexapoda</taxon>
        <taxon>Insecta</taxon>
        <taxon>Pterygota</taxon>
        <taxon>Neoptera</taxon>
        <taxon>Endopterygota</taxon>
        <taxon>Diptera</taxon>
        <taxon>Brachycera</taxon>
        <taxon>Muscomorpha</taxon>
        <taxon>Hippoboscoidea</taxon>
        <taxon>Glossinidae</taxon>
        <taxon>Glossina</taxon>
    </lineage>
</organism>
<keyword evidence="3" id="KW-1185">Reference proteome</keyword>
<evidence type="ECO:0000313" key="3">
    <source>
        <dbReference type="Proteomes" id="UP000092445"/>
    </source>
</evidence>